<dbReference type="PANTHER" id="PTHR35807">
    <property type="entry name" value="TRANSCRIPTIONAL REGULATOR REDD-RELATED"/>
    <property type="match status" value="1"/>
</dbReference>
<dbReference type="EMBL" id="QUMQ01000001">
    <property type="protein sequence ID" value="REF99022.1"/>
    <property type="molecule type" value="Genomic_DNA"/>
</dbReference>
<dbReference type="InterPro" id="IPR011990">
    <property type="entry name" value="TPR-like_helical_dom_sf"/>
</dbReference>
<keyword evidence="3 5" id="KW-0238">DNA-binding</keyword>
<dbReference type="GO" id="GO:0000160">
    <property type="term" value="P:phosphorelay signal transduction system"/>
    <property type="evidence" value="ECO:0007669"/>
    <property type="project" value="InterPro"/>
</dbReference>
<evidence type="ECO:0000256" key="5">
    <source>
        <dbReference type="PROSITE-ProRule" id="PRU01091"/>
    </source>
</evidence>
<dbReference type="AlphaFoldDB" id="A0A3D9ZRB5"/>
<sequence>MTDPVRLQILGPLRVWRADTEMDAGPPQQRCLLAFLLAREGHAVGMNELIEVLWGHARPATAANIIQKYVGGLRRLLEPGLAPRAPGAFLARHRNGYRFTAGPQTLDLVLFRQLVAEAKAHAGQDELGAALDRYDSALRLVRGPAGEGLADTPAARAAFARLDGEFLDAVLAAADIAGQVGRPALLVEPLRRAADLDPLNEIVQASLVTTLAAAGYRARALAAYRSACERLVEELDIEPGPHLEDAYRRVMGACRVACIRGCPRGD</sequence>
<accession>A0A3D9ZRB5</accession>
<feature type="DNA-binding region" description="OmpR/PhoB-type" evidence="5">
    <location>
        <begin position="1"/>
        <end position="101"/>
    </location>
</feature>
<keyword evidence="8" id="KW-1185">Reference proteome</keyword>
<evidence type="ECO:0000256" key="2">
    <source>
        <dbReference type="ARBA" id="ARBA00023015"/>
    </source>
</evidence>
<evidence type="ECO:0000256" key="1">
    <source>
        <dbReference type="ARBA" id="ARBA00005820"/>
    </source>
</evidence>
<organism evidence="7 8">
    <name type="scientific">Asanoa ferruginea</name>
    <dbReference type="NCBI Taxonomy" id="53367"/>
    <lineage>
        <taxon>Bacteria</taxon>
        <taxon>Bacillati</taxon>
        <taxon>Actinomycetota</taxon>
        <taxon>Actinomycetes</taxon>
        <taxon>Micromonosporales</taxon>
        <taxon>Micromonosporaceae</taxon>
        <taxon>Asanoa</taxon>
    </lineage>
</organism>
<dbReference type="CDD" id="cd15831">
    <property type="entry name" value="BTAD"/>
    <property type="match status" value="1"/>
</dbReference>
<evidence type="ECO:0000256" key="3">
    <source>
        <dbReference type="ARBA" id="ARBA00023125"/>
    </source>
</evidence>
<dbReference type="Gene3D" id="1.25.40.10">
    <property type="entry name" value="Tetratricopeptide repeat domain"/>
    <property type="match status" value="1"/>
</dbReference>
<dbReference type="SMART" id="SM01043">
    <property type="entry name" value="BTAD"/>
    <property type="match status" value="1"/>
</dbReference>
<feature type="domain" description="OmpR/PhoB-type" evidence="6">
    <location>
        <begin position="1"/>
        <end position="101"/>
    </location>
</feature>
<dbReference type="Pfam" id="PF00486">
    <property type="entry name" value="Trans_reg_C"/>
    <property type="match status" value="1"/>
</dbReference>
<dbReference type="PROSITE" id="PS51755">
    <property type="entry name" value="OMPR_PHOB"/>
    <property type="match status" value="1"/>
</dbReference>
<dbReference type="InterPro" id="IPR001867">
    <property type="entry name" value="OmpR/PhoB-type_DNA-bd"/>
</dbReference>
<dbReference type="InterPro" id="IPR016032">
    <property type="entry name" value="Sig_transdc_resp-reg_C-effctor"/>
</dbReference>
<comment type="similarity">
    <text evidence="1">Belongs to the AfsR/DnrI/RedD regulatory family.</text>
</comment>
<dbReference type="InterPro" id="IPR036388">
    <property type="entry name" value="WH-like_DNA-bd_sf"/>
</dbReference>
<dbReference type="Pfam" id="PF03704">
    <property type="entry name" value="BTAD"/>
    <property type="match status" value="1"/>
</dbReference>
<name>A0A3D9ZRB5_9ACTN</name>
<protein>
    <submittedName>
        <fullName evidence="7">DNA-binding SARP family transcriptional activator</fullName>
    </submittedName>
</protein>
<dbReference type="InterPro" id="IPR051677">
    <property type="entry name" value="AfsR-DnrI-RedD_regulator"/>
</dbReference>
<dbReference type="GO" id="GO:0003677">
    <property type="term" value="F:DNA binding"/>
    <property type="evidence" value="ECO:0007669"/>
    <property type="project" value="UniProtKB-UniRule"/>
</dbReference>
<evidence type="ECO:0000259" key="6">
    <source>
        <dbReference type="PROSITE" id="PS51755"/>
    </source>
</evidence>
<dbReference type="SMART" id="SM00862">
    <property type="entry name" value="Trans_reg_C"/>
    <property type="match status" value="1"/>
</dbReference>
<dbReference type="SUPFAM" id="SSF48452">
    <property type="entry name" value="TPR-like"/>
    <property type="match status" value="1"/>
</dbReference>
<keyword evidence="4" id="KW-0804">Transcription</keyword>
<comment type="caution">
    <text evidence="7">The sequence shown here is derived from an EMBL/GenBank/DDBJ whole genome shotgun (WGS) entry which is preliminary data.</text>
</comment>
<dbReference type="PANTHER" id="PTHR35807:SF1">
    <property type="entry name" value="TRANSCRIPTIONAL REGULATOR REDD"/>
    <property type="match status" value="1"/>
</dbReference>
<dbReference type="InterPro" id="IPR005158">
    <property type="entry name" value="BTAD"/>
</dbReference>
<evidence type="ECO:0000313" key="7">
    <source>
        <dbReference type="EMBL" id="REF99022.1"/>
    </source>
</evidence>
<dbReference type="Gene3D" id="1.10.10.10">
    <property type="entry name" value="Winged helix-like DNA-binding domain superfamily/Winged helix DNA-binding domain"/>
    <property type="match status" value="1"/>
</dbReference>
<gene>
    <name evidence="7" type="ORF">DFJ67_5048</name>
</gene>
<dbReference type="SUPFAM" id="SSF46894">
    <property type="entry name" value="C-terminal effector domain of the bipartite response regulators"/>
    <property type="match status" value="1"/>
</dbReference>
<dbReference type="Proteomes" id="UP000256913">
    <property type="component" value="Unassembled WGS sequence"/>
</dbReference>
<dbReference type="OrthoDB" id="3208838at2"/>
<dbReference type="GO" id="GO:0006355">
    <property type="term" value="P:regulation of DNA-templated transcription"/>
    <property type="evidence" value="ECO:0007669"/>
    <property type="project" value="InterPro"/>
</dbReference>
<evidence type="ECO:0000313" key="8">
    <source>
        <dbReference type="Proteomes" id="UP000256913"/>
    </source>
</evidence>
<proteinExistence type="inferred from homology"/>
<evidence type="ECO:0000256" key="4">
    <source>
        <dbReference type="ARBA" id="ARBA00023163"/>
    </source>
</evidence>
<dbReference type="RefSeq" id="WP_116070240.1">
    <property type="nucleotide sequence ID" value="NZ_BONB01000004.1"/>
</dbReference>
<keyword evidence="2" id="KW-0805">Transcription regulation</keyword>
<reference evidence="7 8" key="1">
    <citation type="submission" date="2018-08" db="EMBL/GenBank/DDBJ databases">
        <title>Sequencing the genomes of 1000 actinobacteria strains.</title>
        <authorList>
            <person name="Klenk H.-P."/>
        </authorList>
    </citation>
    <scope>NUCLEOTIDE SEQUENCE [LARGE SCALE GENOMIC DNA]</scope>
    <source>
        <strain evidence="7 8">DSM 44099</strain>
    </source>
</reference>